<sequence length="70" mass="7845">MTTILLSTFNGTRFLPEQLASFAAQTDQDWRLLWRNDGSSDSTHEITSRLVAGIFHATHTGDITWDGYAT</sequence>
<proteinExistence type="predicted"/>
<accession>F0J819</accession>
<dbReference type="AlphaFoldDB" id="F0J819"/>
<dbReference type="HOGENOM" id="CLU_2748541_0_0_5"/>
<geneLocation type="plasmid" evidence="1 2">
    <name>pACMV4</name>
</geneLocation>
<gene>
    <name evidence="1" type="ordered locus">ACMV_P4_00260</name>
</gene>
<protein>
    <submittedName>
        <fullName evidence="1">Putative glycosyltransferase</fullName>
    </submittedName>
</protein>
<organism evidence="1 2">
    <name type="scientific">Acidiphilium multivorum (strain DSM 11245 / JCM 8867 / NBRC 100883 / AIU 301)</name>
    <dbReference type="NCBI Taxonomy" id="926570"/>
    <lineage>
        <taxon>Bacteria</taxon>
        <taxon>Pseudomonadati</taxon>
        <taxon>Pseudomonadota</taxon>
        <taxon>Alphaproteobacteria</taxon>
        <taxon>Acetobacterales</taxon>
        <taxon>Acidocellaceae</taxon>
        <taxon>Acidiphilium</taxon>
    </lineage>
</organism>
<reference evidence="1 2" key="1">
    <citation type="submission" date="2010-12" db="EMBL/GenBank/DDBJ databases">
        <title>Whole genome sequence of Acidiphilium multivorum AIU301.</title>
        <authorList>
            <person name="Narita-Yamada S."/>
            <person name="Nakamura S."/>
            <person name="Ito N."/>
            <person name="Takarada H."/>
            <person name="Katano Y."/>
            <person name="Nakazawa H."/>
            <person name="Hosoyama A."/>
            <person name="Yamada R."/>
            <person name="Fujita N."/>
        </authorList>
    </citation>
    <scope>NUCLEOTIDE SEQUENCE [LARGE SCALE GENOMIC DNA]</scope>
    <source>
        <strain evidence="2">DSM 11245 / JCM 8867 / AIU301</strain>
        <plasmid evidence="1 2">pACMV4</plasmid>
    </source>
</reference>
<keyword evidence="1" id="KW-0808">Transferase</keyword>
<keyword evidence="2" id="KW-1185">Reference proteome</keyword>
<dbReference type="EMBL" id="AP012039">
    <property type="protein sequence ID" value="BAJ83236.1"/>
    <property type="molecule type" value="Genomic_DNA"/>
</dbReference>
<dbReference type="SUPFAM" id="SSF53448">
    <property type="entry name" value="Nucleotide-diphospho-sugar transferases"/>
    <property type="match status" value="1"/>
</dbReference>
<keyword evidence="1" id="KW-0614">Plasmid</keyword>
<dbReference type="KEGG" id="amv:ACMV_P4_00260"/>
<dbReference type="Pfam" id="PF00535">
    <property type="entry name" value="Glycos_transf_2"/>
    <property type="match status" value="1"/>
</dbReference>
<dbReference type="GO" id="GO:0016740">
    <property type="term" value="F:transferase activity"/>
    <property type="evidence" value="ECO:0007669"/>
    <property type="project" value="UniProtKB-KW"/>
</dbReference>
<evidence type="ECO:0000313" key="1">
    <source>
        <dbReference type="EMBL" id="BAJ83236.1"/>
    </source>
</evidence>
<name>F0J819_ACIMA</name>
<dbReference type="InterPro" id="IPR029044">
    <property type="entry name" value="Nucleotide-diphossugar_trans"/>
</dbReference>
<dbReference type="InterPro" id="IPR001173">
    <property type="entry name" value="Glyco_trans_2-like"/>
</dbReference>
<dbReference type="RefSeq" id="WP_013641289.1">
    <property type="nucleotide sequence ID" value="NC_015188.1"/>
</dbReference>
<dbReference type="Gene3D" id="3.90.550.10">
    <property type="entry name" value="Spore Coat Polysaccharide Biosynthesis Protein SpsA, Chain A"/>
    <property type="match status" value="1"/>
</dbReference>
<dbReference type="Proteomes" id="UP000007100">
    <property type="component" value="Plasmid pACMV4"/>
</dbReference>
<evidence type="ECO:0000313" key="2">
    <source>
        <dbReference type="Proteomes" id="UP000007100"/>
    </source>
</evidence>